<accession>A0A4S8FBS6</accession>
<sequence length="665" mass="72917">MNPARLPVSTLLQSKWITGAVASLLCAPLAAQSTQGHTASAQTDALPEVVISAAGYEQALADAPATISVITAKDLEGKHYRDVTDALQDIPGISIEGGAGGKMESTSITIRGMSESYVLFLVDGKPLGDSSEAYYNGFGGAAKINLLPPVSAIERIEVIRGPMSSLYGSSALGGVINIITKKVSDQWSGSVTLDTMIQEESDAGSTYQGRYYLSGPLVANKLALTLYGSKYHRTEDNITGGYPKKDRTDTTAKLHWALTEAQSLEFEAGITRNKNIRTAERSGSAADMSNRRPAFGLTHNMRWGEGLQTRSFVTHEKVTVENGGNESSYSALVANSKTVIPLDKHMITVGVDYKDEKTDHMASRFPGSIKTNLTRWQAALFAEDEFYINEQLSLTGGLRWDRNQHYGNEVTPRLYAVYHLAPQWSLKGGISGGYKTPSLKQADDNIVEIAARGAAWDKGNSNLKPERSTNYELGAVWTAANRTSFSATYYNTRFKDKITTETICTSPASAPNCHYNGEVRQRINQYINVDRAKLQGVELAFSAPLGPVMFKTNYTFSDSEVTSGATAGRPLNNLPRHMFNIGADWEINQQWNVWSRAKYKGKTLEDSTRQYPAYTIVDAGVAFDLNRNWQMFGGIYNLLDKKITSEDFGKSLDGRRFYVGVTAQF</sequence>
<dbReference type="GO" id="GO:0015344">
    <property type="term" value="F:siderophore uptake transmembrane transporter activity"/>
    <property type="evidence" value="ECO:0007669"/>
    <property type="project" value="TreeGrafter"/>
</dbReference>
<keyword evidence="9 12" id="KW-0472">Membrane</keyword>
<dbReference type="SUPFAM" id="SSF56935">
    <property type="entry name" value="Porins"/>
    <property type="match status" value="1"/>
</dbReference>
<dbReference type="InterPro" id="IPR012910">
    <property type="entry name" value="Plug_dom"/>
</dbReference>
<feature type="domain" description="TonB-dependent receptor-like beta-barrel" evidence="14">
    <location>
        <begin position="206"/>
        <end position="638"/>
    </location>
</feature>
<evidence type="ECO:0000256" key="10">
    <source>
        <dbReference type="ARBA" id="ARBA00023170"/>
    </source>
</evidence>
<keyword evidence="6" id="KW-0732">Signal</keyword>
<evidence type="ECO:0000256" key="4">
    <source>
        <dbReference type="ARBA" id="ARBA00022452"/>
    </source>
</evidence>
<evidence type="ECO:0000256" key="8">
    <source>
        <dbReference type="ARBA" id="ARBA00023077"/>
    </source>
</evidence>
<keyword evidence="8 13" id="KW-0798">TonB box</keyword>
<evidence type="ECO:0000256" key="12">
    <source>
        <dbReference type="PROSITE-ProRule" id="PRU01360"/>
    </source>
</evidence>
<dbReference type="InterPro" id="IPR037066">
    <property type="entry name" value="Plug_dom_sf"/>
</dbReference>
<dbReference type="AlphaFoldDB" id="A0A4S8FBS6"/>
<feature type="domain" description="TonB-dependent receptor plug" evidence="15">
    <location>
        <begin position="60"/>
        <end position="175"/>
    </location>
</feature>
<evidence type="ECO:0000256" key="6">
    <source>
        <dbReference type="ARBA" id="ARBA00022729"/>
    </source>
</evidence>
<name>A0A4S8FBS6_9BURK</name>
<evidence type="ECO:0000256" key="9">
    <source>
        <dbReference type="ARBA" id="ARBA00023136"/>
    </source>
</evidence>
<comment type="caution">
    <text evidence="16">The sequence shown here is derived from an EMBL/GenBank/DDBJ whole genome shotgun (WGS) entry which is preliminary data.</text>
</comment>
<evidence type="ECO:0000313" key="16">
    <source>
        <dbReference type="EMBL" id="THU05118.1"/>
    </source>
</evidence>
<dbReference type="Proteomes" id="UP000308917">
    <property type="component" value="Unassembled WGS sequence"/>
</dbReference>
<dbReference type="RefSeq" id="WP_136571830.1">
    <property type="nucleotide sequence ID" value="NZ_STFG01000001.1"/>
</dbReference>
<comment type="subcellular location">
    <subcellularLocation>
        <location evidence="1 12">Cell outer membrane</location>
        <topology evidence="1 12">Multi-pass membrane protein</topology>
    </subcellularLocation>
</comment>
<dbReference type="Pfam" id="PF00593">
    <property type="entry name" value="TonB_dep_Rec_b-barrel"/>
    <property type="match status" value="1"/>
</dbReference>
<dbReference type="Gene3D" id="2.40.170.20">
    <property type="entry name" value="TonB-dependent receptor, beta-barrel domain"/>
    <property type="match status" value="1"/>
</dbReference>
<dbReference type="PANTHER" id="PTHR30069:SF53">
    <property type="entry name" value="COLICIN I RECEPTOR-RELATED"/>
    <property type="match status" value="1"/>
</dbReference>
<protein>
    <submittedName>
        <fullName evidence="16">TonB-dependent receptor</fullName>
    </submittedName>
</protein>
<evidence type="ECO:0000256" key="3">
    <source>
        <dbReference type="ARBA" id="ARBA00022448"/>
    </source>
</evidence>
<proteinExistence type="inferred from homology"/>
<keyword evidence="17" id="KW-1185">Reference proteome</keyword>
<evidence type="ECO:0000256" key="13">
    <source>
        <dbReference type="RuleBase" id="RU003357"/>
    </source>
</evidence>
<dbReference type="Pfam" id="PF07715">
    <property type="entry name" value="Plug"/>
    <property type="match status" value="1"/>
</dbReference>
<keyword evidence="3 12" id="KW-0813">Transport</keyword>
<dbReference type="Gene3D" id="2.170.130.10">
    <property type="entry name" value="TonB-dependent receptor, plug domain"/>
    <property type="match status" value="1"/>
</dbReference>
<keyword evidence="10 16" id="KW-0675">Receptor</keyword>
<evidence type="ECO:0000256" key="2">
    <source>
        <dbReference type="ARBA" id="ARBA00009810"/>
    </source>
</evidence>
<dbReference type="InterPro" id="IPR036942">
    <property type="entry name" value="Beta-barrel_TonB_sf"/>
</dbReference>
<keyword evidence="11 12" id="KW-0998">Cell outer membrane</keyword>
<evidence type="ECO:0000259" key="15">
    <source>
        <dbReference type="Pfam" id="PF07715"/>
    </source>
</evidence>
<dbReference type="OrthoDB" id="183532at2"/>
<evidence type="ECO:0000313" key="17">
    <source>
        <dbReference type="Proteomes" id="UP000308917"/>
    </source>
</evidence>
<dbReference type="InterPro" id="IPR000531">
    <property type="entry name" value="Beta-barrel_TonB"/>
</dbReference>
<evidence type="ECO:0000256" key="1">
    <source>
        <dbReference type="ARBA" id="ARBA00004571"/>
    </source>
</evidence>
<dbReference type="GO" id="GO:0009279">
    <property type="term" value="C:cell outer membrane"/>
    <property type="evidence" value="ECO:0007669"/>
    <property type="project" value="UniProtKB-SubCell"/>
</dbReference>
<evidence type="ECO:0000256" key="7">
    <source>
        <dbReference type="ARBA" id="ARBA00023065"/>
    </source>
</evidence>
<dbReference type="PROSITE" id="PS52016">
    <property type="entry name" value="TONB_DEPENDENT_REC_3"/>
    <property type="match status" value="1"/>
</dbReference>
<reference evidence="16 17" key="1">
    <citation type="journal article" date="2015" name="Antonie Van Leeuwenhoek">
        <title>Lampropedia puyangensis sp. nov., isolated from symptomatic bark of Populus ? euramericana canker and emended description of Lampropedia hyalina (Ehrenberg 1832) Lee et al. 2004.</title>
        <authorList>
            <person name="Li Y."/>
            <person name="Wang T."/>
            <person name="Piao C.G."/>
            <person name="Wang L.F."/>
            <person name="Tian G.Z."/>
            <person name="Zhu T.H."/>
            <person name="Guo M.W."/>
        </authorList>
    </citation>
    <scope>NUCLEOTIDE SEQUENCE [LARGE SCALE GENOMIC DNA]</scope>
    <source>
        <strain evidence="16 17">2-bin</strain>
    </source>
</reference>
<evidence type="ECO:0000259" key="14">
    <source>
        <dbReference type="Pfam" id="PF00593"/>
    </source>
</evidence>
<keyword evidence="4 12" id="KW-1134">Transmembrane beta strand</keyword>
<dbReference type="PANTHER" id="PTHR30069">
    <property type="entry name" value="TONB-DEPENDENT OUTER MEMBRANE RECEPTOR"/>
    <property type="match status" value="1"/>
</dbReference>
<dbReference type="EMBL" id="STFG01000001">
    <property type="protein sequence ID" value="THU05118.1"/>
    <property type="molecule type" value="Genomic_DNA"/>
</dbReference>
<dbReference type="GO" id="GO:0044718">
    <property type="term" value="P:siderophore transmembrane transport"/>
    <property type="evidence" value="ECO:0007669"/>
    <property type="project" value="TreeGrafter"/>
</dbReference>
<comment type="similarity">
    <text evidence="2 12 13">Belongs to the TonB-dependent receptor family.</text>
</comment>
<gene>
    <name evidence="16" type="ORF">E9531_00770</name>
</gene>
<keyword evidence="5 12" id="KW-0812">Transmembrane</keyword>
<keyword evidence="7" id="KW-0406">Ion transport</keyword>
<evidence type="ECO:0000256" key="11">
    <source>
        <dbReference type="ARBA" id="ARBA00023237"/>
    </source>
</evidence>
<evidence type="ECO:0000256" key="5">
    <source>
        <dbReference type="ARBA" id="ARBA00022692"/>
    </source>
</evidence>
<dbReference type="CDD" id="cd01347">
    <property type="entry name" value="ligand_gated_channel"/>
    <property type="match status" value="1"/>
</dbReference>
<organism evidence="16 17">
    <name type="scientific">Lampropedia puyangensis</name>
    <dbReference type="NCBI Taxonomy" id="1330072"/>
    <lineage>
        <taxon>Bacteria</taxon>
        <taxon>Pseudomonadati</taxon>
        <taxon>Pseudomonadota</taxon>
        <taxon>Betaproteobacteria</taxon>
        <taxon>Burkholderiales</taxon>
        <taxon>Comamonadaceae</taxon>
        <taxon>Lampropedia</taxon>
    </lineage>
</organism>
<dbReference type="InterPro" id="IPR039426">
    <property type="entry name" value="TonB-dep_rcpt-like"/>
</dbReference>